<protein>
    <submittedName>
        <fullName evidence="1">Uncharacterized protein</fullName>
    </submittedName>
</protein>
<accession>A5G4T9</accession>
<keyword evidence="2" id="KW-1185">Reference proteome</keyword>
<dbReference type="KEGG" id="gur:Gura_2630"/>
<name>A5G4T9_GEOUR</name>
<dbReference type="AlphaFoldDB" id="A5G4T9"/>
<reference evidence="1 2" key="1">
    <citation type="submission" date="2007-05" db="EMBL/GenBank/DDBJ databases">
        <title>Complete sequence of Geobacter uraniireducens Rf4.</title>
        <authorList>
            <consortium name="US DOE Joint Genome Institute"/>
            <person name="Copeland A."/>
            <person name="Lucas S."/>
            <person name="Lapidus A."/>
            <person name="Barry K."/>
            <person name="Detter J.C."/>
            <person name="Glavina del Rio T."/>
            <person name="Hammon N."/>
            <person name="Israni S."/>
            <person name="Dalin E."/>
            <person name="Tice H."/>
            <person name="Pitluck S."/>
            <person name="Chertkov O."/>
            <person name="Brettin T."/>
            <person name="Bruce D."/>
            <person name="Han C."/>
            <person name="Schmutz J."/>
            <person name="Larimer F."/>
            <person name="Land M."/>
            <person name="Hauser L."/>
            <person name="Kyrpides N."/>
            <person name="Mikhailova N."/>
            <person name="Shelobolina E."/>
            <person name="Aklujkar M."/>
            <person name="Lovley D."/>
            <person name="Richardson P."/>
        </authorList>
    </citation>
    <scope>NUCLEOTIDE SEQUENCE [LARGE SCALE GENOMIC DNA]</scope>
    <source>
        <strain evidence="1 2">Rf4</strain>
    </source>
</reference>
<dbReference type="Proteomes" id="UP000006695">
    <property type="component" value="Chromosome"/>
</dbReference>
<dbReference type="STRING" id="351605.Gura_2630"/>
<dbReference type="RefSeq" id="WP_011939484.1">
    <property type="nucleotide sequence ID" value="NC_009483.1"/>
</dbReference>
<dbReference type="HOGENOM" id="CLU_065130_0_0_7"/>
<gene>
    <name evidence="1" type="ordered locus">Gura_2630</name>
</gene>
<evidence type="ECO:0000313" key="1">
    <source>
        <dbReference type="EMBL" id="ABQ26807.1"/>
    </source>
</evidence>
<proteinExistence type="predicted"/>
<evidence type="ECO:0000313" key="2">
    <source>
        <dbReference type="Proteomes" id="UP000006695"/>
    </source>
</evidence>
<dbReference type="PROSITE" id="PS51257">
    <property type="entry name" value="PROKAR_LIPOPROTEIN"/>
    <property type="match status" value="1"/>
</dbReference>
<sequence>MRRKYAALTLCMVIVVALLTGCMGIGPGTVARDRFDYTTAVAESWKRSMLLNIVKIRYGDAPIFLDVASIINQYQLTTDLNASFGWSFPPSGNNQRFGVDGNFVDRPTITYTPLTGEKFARILMTPVAPATVMSLIEGGYPLDLVFRILVHSVNGIQNQFGGSARMRKADPEFYVILEKLRRIQSSGDVALRVKKGEERGALVMFFRKRVDPEMEKESREVRRMLGLKEEGGEFRIVYGSASSSDEEIALLTRSITEILSDISSTVEVPAEHVAEKRVPPTMEPEGEGIKGPLIRILCSRERSGDDFAAVSYRNRWFWIDDRDYQSKKLFSFLMFVMTLTETGGKEGVPIVTISAGG</sequence>
<organism evidence="1 2">
    <name type="scientific">Geotalea uraniireducens (strain Rf4)</name>
    <name type="common">Geobacter uraniireducens</name>
    <dbReference type="NCBI Taxonomy" id="351605"/>
    <lineage>
        <taxon>Bacteria</taxon>
        <taxon>Pseudomonadati</taxon>
        <taxon>Thermodesulfobacteriota</taxon>
        <taxon>Desulfuromonadia</taxon>
        <taxon>Geobacterales</taxon>
        <taxon>Geobacteraceae</taxon>
        <taxon>Geotalea</taxon>
    </lineage>
</organism>
<dbReference type="EMBL" id="CP000698">
    <property type="protein sequence ID" value="ABQ26807.1"/>
    <property type="molecule type" value="Genomic_DNA"/>
</dbReference>